<dbReference type="AlphaFoldDB" id="A0A7V1CW10"/>
<evidence type="ECO:0000313" key="6">
    <source>
        <dbReference type="EMBL" id="HEA15376.1"/>
    </source>
</evidence>
<dbReference type="InterPro" id="IPR005119">
    <property type="entry name" value="LysR_subst-bd"/>
</dbReference>
<dbReference type="SUPFAM" id="SSF46785">
    <property type="entry name" value="Winged helix' DNA-binding domain"/>
    <property type="match status" value="1"/>
</dbReference>
<dbReference type="PANTHER" id="PTHR30537">
    <property type="entry name" value="HTH-TYPE TRANSCRIPTIONAL REGULATOR"/>
    <property type="match status" value="1"/>
</dbReference>
<reference evidence="6" key="1">
    <citation type="journal article" date="2020" name="mSystems">
        <title>Genome- and Community-Level Interaction Insights into Carbon Utilization and Element Cycling Functions of Hydrothermarchaeota in Hydrothermal Sediment.</title>
        <authorList>
            <person name="Zhou Z."/>
            <person name="Liu Y."/>
            <person name="Xu W."/>
            <person name="Pan J."/>
            <person name="Luo Z.H."/>
            <person name="Li M."/>
        </authorList>
    </citation>
    <scope>NUCLEOTIDE SEQUENCE [LARGE SCALE GENOMIC DNA]</scope>
    <source>
        <strain evidence="6">HyVt-346</strain>
    </source>
</reference>
<dbReference type="GO" id="GO:0043565">
    <property type="term" value="F:sequence-specific DNA binding"/>
    <property type="evidence" value="ECO:0007669"/>
    <property type="project" value="TreeGrafter"/>
</dbReference>
<evidence type="ECO:0000256" key="2">
    <source>
        <dbReference type="ARBA" id="ARBA00023015"/>
    </source>
</evidence>
<evidence type="ECO:0000259" key="5">
    <source>
        <dbReference type="PROSITE" id="PS50931"/>
    </source>
</evidence>
<accession>A0A7V1CW10</accession>
<dbReference type="InterPro" id="IPR036390">
    <property type="entry name" value="WH_DNA-bd_sf"/>
</dbReference>
<dbReference type="Proteomes" id="UP000886188">
    <property type="component" value="Unassembled WGS sequence"/>
</dbReference>
<feature type="domain" description="HTH lysR-type" evidence="5">
    <location>
        <begin position="1"/>
        <end position="58"/>
    </location>
</feature>
<dbReference type="Pfam" id="PF00126">
    <property type="entry name" value="HTH_1"/>
    <property type="match status" value="1"/>
</dbReference>
<dbReference type="Pfam" id="PF03466">
    <property type="entry name" value="LysR_substrate"/>
    <property type="match status" value="1"/>
</dbReference>
<keyword evidence="3" id="KW-0238">DNA-binding</keyword>
<dbReference type="PANTHER" id="PTHR30537:SF21">
    <property type="entry name" value="HTH-TYPE TRANSCRIPTIONAL REGULATOR SINR-RELATED"/>
    <property type="match status" value="1"/>
</dbReference>
<dbReference type="PROSITE" id="PS50931">
    <property type="entry name" value="HTH_LYSR"/>
    <property type="match status" value="1"/>
</dbReference>
<comment type="similarity">
    <text evidence="1">Belongs to the LysR transcriptional regulatory family.</text>
</comment>
<dbReference type="InterPro" id="IPR036388">
    <property type="entry name" value="WH-like_DNA-bd_sf"/>
</dbReference>
<dbReference type="GO" id="GO:0006351">
    <property type="term" value="P:DNA-templated transcription"/>
    <property type="evidence" value="ECO:0007669"/>
    <property type="project" value="TreeGrafter"/>
</dbReference>
<protein>
    <submittedName>
        <fullName evidence="6">LysR family transcriptional regulator</fullName>
    </submittedName>
</protein>
<gene>
    <name evidence="6" type="ORF">ENH88_02795</name>
</gene>
<evidence type="ECO:0000256" key="3">
    <source>
        <dbReference type="ARBA" id="ARBA00023125"/>
    </source>
</evidence>
<dbReference type="Gene3D" id="1.10.10.10">
    <property type="entry name" value="Winged helix-like DNA-binding domain superfamily/Winged helix DNA-binding domain"/>
    <property type="match status" value="1"/>
</dbReference>
<name>A0A7V1CW10_9GAMM</name>
<dbReference type="FunFam" id="1.10.10.10:FF:000001">
    <property type="entry name" value="LysR family transcriptional regulator"/>
    <property type="match status" value="1"/>
</dbReference>
<dbReference type="InterPro" id="IPR058163">
    <property type="entry name" value="LysR-type_TF_proteobact-type"/>
</dbReference>
<sequence length="312" mass="35181">MQIDDLKLILKVAEFKSITLAAAKLDMRTATASAAIKRVEAILGVDLFVRTTRHLRLSAAGERYIPQCEQAITILEQARQNLKGEHDEIEGELRVALSSDLGRNLVIPWIDEIMDSYPKVSLRTHISDSNVDFYRDSVDIALRYGSPNDANVYGFKICNVPRLLCATKEYVQQYGDPQHPDDLTQHQGLFYQLQDIINNVWEFTDGQNKYKVKMQGKRASNDGDLVRRWCVAGKGLAVKSALDIADDLLNDRVVTLMPGYQHTCGELWLICPSRQSITPAVRLLRDACREKARTIISQLIDKGVLEHSVLDD</sequence>
<dbReference type="Gene3D" id="3.40.190.290">
    <property type="match status" value="1"/>
</dbReference>
<keyword evidence="4" id="KW-0804">Transcription</keyword>
<dbReference type="RefSeq" id="WP_304179200.1">
    <property type="nucleotide sequence ID" value="NZ_DRGM01000035.1"/>
</dbReference>
<evidence type="ECO:0000256" key="4">
    <source>
        <dbReference type="ARBA" id="ARBA00023163"/>
    </source>
</evidence>
<dbReference type="SUPFAM" id="SSF53850">
    <property type="entry name" value="Periplasmic binding protein-like II"/>
    <property type="match status" value="1"/>
</dbReference>
<dbReference type="InterPro" id="IPR000847">
    <property type="entry name" value="LysR_HTH_N"/>
</dbReference>
<comment type="caution">
    <text evidence="6">The sequence shown here is derived from an EMBL/GenBank/DDBJ whole genome shotgun (WGS) entry which is preliminary data.</text>
</comment>
<dbReference type="CDD" id="cd08422">
    <property type="entry name" value="PBP2_CrgA_like"/>
    <property type="match status" value="1"/>
</dbReference>
<proteinExistence type="inferred from homology"/>
<organism evidence="6">
    <name type="scientific">Pseudoalteromonas prydzensis</name>
    <dbReference type="NCBI Taxonomy" id="182141"/>
    <lineage>
        <taxon>Bacteria</taxon>
        <taxon>Pseudomonadati</taxon>
        <taxon>Pseudomonadota</taxon>
        <taxon>Gammaproteobacteria</taxon>
        <taxon>Alteromonadales</taxon>
        <taxon>Pseudoalteromonadaceae</taxon>
        <taxon>Pseudoalteromonas</taxon>
    </lineage>
</organism>
<dbReference type="EMBL" id="DRGM01000035">
    <property type="protein sequence ID" value="HEA15376.1"/>
    <property type="molecule type" value="Genomic_DNA"/>
</dbReference>
<dbReference type="GO" id="GO:0003700">
    <property type="term" value="F:DNA-binding transcription factor activity"/>
    <property type="evidence" value="ECO:0007669"/>
    <property type="project" value="InterPro"/>
</dbReference>
<keyword evidence="2" id="KW-0805">Transcription regulation</keyword>
<evidence type="ECO:0000256" key="1">
    <source>
        <dbReference type="ARBA" id="ARBA00009437"/>
    </source>
</evidence>